<dbReference type="GO" id="GO:0000723">
    <property type="term" value="P:telomere maintenance"/>
    <property type="evidence" value="ECO:0007669"/>
    <property type="project" value="InterPro"/>
</dbReference>
<dbReference type="InterPro" id="IPR010285">
    <property type="entry name" value="DNA_helicase_pif1-like_DEAD"/>
</dbReference>
<dbReference type="CDD" id="cd18037">
    <property type="entry name" value="DEXSc_Pif1_like"/>
    <property type="match status" value="1"/>
</dbReference>
<dbReference type="GO" id="GO:0003697">
    <property type="term" value="F:single-stranded DNA binding"/>
    <property type="evidence" value="ECO:0007669"/>
    <property type="project" value="UniProtKB-ARBA"/>
</dbReference>
<accession>A0A9X0BA58</accession>
<dbReference type="PANTHER" id="PTHR47642:SF5">
    <property type="entry name" value="ATP-DEPENDENT DNA HELICASE"/>
    <property type="match status" value="1"/>
</dbReference>
<evidence type="ECO:0000256" key="13">
    <source>
        <dbReference type="ARBA" id="ARBA00023242"/>
    </source>
</evidence>
<gene>
    <name evidence="15" type="primary">PIF1</name>
    <name evidence="18" type="ORF">N7509_005527</name>
</gene>
<evidence type="ECO:0000256" key="12">
    <source>
        <dbReference type="ARBA" id="ARBA00023235"/>
    </source>
</evidence>
<dbReference type="GO" id="GO:0043139">
    <property type="term" value="F:5'-3' DNA helicase activity"/>
    <property type="evidence" value="ECO:0007669"/>
    <property type="project" value="UniProtKB-UniRule"/>
</dbReference>
<dbReference type="EMBL" id="JAPZBU010000006">
    <property type="protein sequence ID" value="KAJ5397414.1"/>
    <property type="molecule type" value="Genomic_DNA"/>
</dbReference>
<dbReference type="AlphaFoldDB" id="A0A9X0BA58"/>
<protein>
    <recommendedName>
        <fullName evidence="15">ATP-dependent DNA helicase PIF1</fullName>
        <ecNumber evidence="15">5.6.2.3</ecNumber>
    </recommendedName>
    <alternativeName>
        <fullName evidence="15">DNA 5'-3' helicase PIF1</fullName>
    </alternativeName>
    <alternativeName>
        <fullName evidence="15">DNA repair and recombination helicase PIF1</fullName>
    </alternativeName>
</protein>
<evidence type="ECO:0000259" key="17">
    <source>
        <dbReference type="SMART" id="SM00382"/>
    </source>
</evidence>
<keyword evidence="13 15" id="KW-0539">Nucleus</keyword>
<dbReference type="Proteomes" id="UP001147747">
    <property type="component" value="Unassembled WGS sequence"/>
</dbReference>
<feature type="domain" description="AAA+ ATPase" evidence="17">
    <location>
        <begin position="301"/>
        <end position="509"/>
    </location>
</feature>
<dbReference type="GO" id="GO:0006310">
    <property type="term" value="P:DNA recombination"/>
    <property type="evidence" value="ECO:0007669"/>
    <property type="project" value="UniProtKB-UniRule"/>
</dbReference>
<keyword evidence="5 15" id="KW-0378">Hydrolase</keyword>
<dbReference type="InterPro" id="IPR048293">
    <property type="entry name" value="PIF1_RRM3_pfh1"/>
</dbReference>
<feature type="compositionally biased region" description="Basic and acidic residues" evidence="16">
    <location>
        <begin position="220"/>
        <end position="231"/>
    </location>
</feature>
<dbReference type="Gene3D" id="3.40.50.300">
    <property type="entry name" value="P-loop containing nucleotide triphosphate hydrolases"/>
    <property type="match status" value="1"/>
</dbReference>
<dbReference type="Pfam" id="PF21530">
    <property type="entry name" value="Pif1_2B_dom"/>
    <property type="match status" value="1"/>
</dbReference>
<comment type="function">
    <text evidence="15">DNA-dependent ATPase and 5'-3' DNA helicase required for the maintenance of both mitochondrial and nuclear genome stability.</text>
</comment>
<evidence type="ECO:0000256" key="5">
    <source>
        <dbReference type="ARBA" id="ARBA00022801"/>
    </source>
</evidence>
<feature type="binding site" evidence="15">
    <location>
        <begin position="309"/>
        <end position="316"/>
    </location>
    <ligand>
        <name>ATP</name>
        <dbReference type="ChEBI" id="CHEBI:30616"/>
    </ligand>
</feature>
<dbReference type="OrthoDB" id="432234at2759"/>
<reference evidence="18" key="2">
    <citation type="journal article" date="2023" name="IMA Fungus">
        <title>Comparative genomic study of the Penicillium genus elucidates a diverse pangenome and 15 lateral gene transfer events.</title>
        <authorList>
            <person name="Petersen C."/>
            <person name="Sorensen T."/>
            <person name="Nielsen M.R."/>
            <person name="Sondergaard T.E."/>
            <person name="Sorensen J.L."/>
            <person name="Fitzpatrick D.A."/>
            <person name="Frisvad J.C."/>
            <person name="Nielsen K.L."/>
        </authorList>
    </citation>
    <scope>NUCLEOTIDE SEQUENCE</scope>
    <source>
        <strain evidence="18">IBT 29677</strain>
    </source>
</reference>
<feature type="region of interest" description="Disordered" evidence="16">
    <location>
        <begin position="176"/>
        <end position="276"/>
    </location>
</feature>
<dbReference type="FunFam" id="3.40.50.300:FF:001226">
    <property type="entry name" value="ATP-dependent DNA helicase PIF1"/>
    <property type="match status" value="1"/>
</dbReference>
<dbReference type="CDD" id="cd18809">
    <property type="entry name" value="SF1_C_RecD"/>
    <property type="match status" value="1"/>
</dbReference>
<comment type="subunit">
    <text evidence="15">Monomer.</text>
</comment>
<keyword evidence="11 15" id="KW-0234">DNA repair</keyword>
<dbReference type="InterPro" id="IPR051055">
    <property type="entry name" value="PIF1_helicase"/>
</dbReference>
<evidence type="ECO:0000313" key="18">
    <source>
        <dbReference type="EMBL" id="KAJ5397414.1"/>
    </source>
</evidence>
<comment type="cofactor">
    <cofactor evidence="1 15">
        <name>Mg(2+)</name>
        <dbReference type="ChEBI" id="CHEBI:18420"/>
    </cofactor>
</comment>
<evidence type="ECO:0000313" key="19">
    <source>
        <dbReference type="Proteomes" id="UP001147747"/>
    </source>
</evidence>
<dbReference type="GO" id="GO:0005524">
    <property type="term" value="F:ATP binding"/>
    <property type="evidence" value="ECO:0007669"/>
    <property type="project" value="UniProtKB-UniRule"/>
</dbReference>
<keyword evidence="12 15" id="KW-0413">Isomerase</keyword>
<keyword evidence="9 15" id="KW-0496">Mitochondrion</keyword>
<keyword evidence="6 15" id="KW-0347">Helicase</keyword>
<dbReference type="EC" id="5.6.2.3" evidence="15"/>
<dbReference type="Pfam" id="PF05970">
    <property type="entry name" value="PIF1"/>
    <property type="match status" value="1"/>
</dbReference>
<keyword evidence="8 15" id="KW-0238">DNA-binding</keyword>
<dbReference type="SMART" id="SM00382">
    <property type="entry name" value="AAA"/>
    <property type="match status" value="1"/>
</dbReference>
<feature type="DNA-binding region" evidence="15">
    <location>
        <begin position="719"/>
        <end position="738"/>
    </location>
</feature>
<keyword evidence="7 15" id="KW-0067">ATP-binding</keyword>
<evidence type="ECO:0000256" key="15">
    <source>
        <dbReference type="HAMAP-Rule" id="MF_03176"/>
    </source>
</evidence>
<feature type="region of interest" description="Disordered" evidence="16">
    <location>
        <begin position="132"/>
        <end position="160"/>
    </location>
</feature>
<dbReference type="InterPro" id="IPR049163">
    <property type="entry name" value="Pif1-like_2B_dom"/>
</dbReference>
<sequence length="786" mass="86825">MHAARVGARATELLRRFSLSLSSNCPKRPYSSVPRLVPEEVVMFKKAVKDHPAVGAGVGVGASTSTKPLQSNLLRANSLVSSKPQLPQPAGVKRKIDMTTNTGSSALGSLHSGVYFDENDFDDDLDLDIDEPLPYIAPSTTTTSKPDPVTYPDLEILPSNPSKSIFTARKASPSAVNYPDLPPNSQENAAPPSSMPLPWSSSPPAHFQPPPKPRNLPWLKETKEEYREQPKKSLATPKRQKPAEFWNKSASAIKDEQKELRRESKKPQTNDAAAKEKITPKVPGVFLSDEQRGVVEAVVDRGKSIFFTGSAGTGKSVLMREIIKKLRIKYKREPDRIAVTASTGLAACNIGGVTLHSFAGIGLGKEPVPELVKKIKKNQKARNRWLRTKVLVVDEVSMVDGDLYDKLEEIARRIRNNARPFGGIQLVVTGDFFQLPPVPEGSNREAKFAFAAATWNTTIQHTILLTHVFRQRDPEFANMLNEMRLGKITPQTIAAFRALSRPLDFHDALEATELFPTRAEVEGANSARMTRLSGEVMTFNAVDGGTITDPKYREKLLSNCMAPPMINLKKGAQVMLIKNMEDSLVNGSIGRVVAFMDEGAFDHYRNNEADFAGGDANPDDEDDAALRARKKLKPMAHKEGSIAMTRKWPLVCFMQPDGTERHLLCQPETWKIELPNGEVQAQRQQVPLILAWALSIHKAQGQTLQRVKVDLGKVFEKGQAYVALSRATSAAGLQVTRFEPRKVMVHPKVVDFYNKLVSIDKINNPGKSKNSSIEDDFEGDSAFDFL</sequence>
<keyword evidence="10 15" id="KW-0233">DNA recombination</keyword>
<keyword evidence="4 15" id="KW-0227">DNA damage</keyword>
<reference evidence="18" key="1">
    <citation type="submission" date="2022-12" db="EMBL/GenBank/DDBJ databases">
        <authorList>
            <person name="Petersen C."/>
        </authorList>
    </citation>
    <scope>NUCLEOTIDE SEQUENCE</scope>
    <source>
        <strain evidence="18">IBT 29677</strain>
    </source>
</reference>
<feature type="compositionally biased region" description="Basic and acidic residues" evidence="16">
    <location>
        <begin position="253"/>
        <end position="276"/>
    </location>
</feature>
<dbReference type="GO" id="GO:0005739">
    <property type="term" value="C:mitochondrion"/>
    <property type="evidence" value="ECO:0007669"/>
    <property type="project" value="UniProtKB-SubCell"/>
</dbReference>
<dbReference type="GO" id="GO:0016787">
    <property type="term" value="F:hydrolase activity"/>
    <property type="evidence" value="ECO:0007669"/>
    <property type="project" value="UniProtKB-KW"/>
</dbReference>
<evidence type="ECO:0000256" key="9">
    <source>
        <dbReference type="ARBA" id="ARBA00023128"/>
    </source>
</evidence>
<keyword evidence="3 15" id="KW-0547">Nucleotide-binding</keyword>
<keyword evidence="19" id="KW-1185">Reference proteome</keyword>
<name>A0A9X0BA58_9EURO</name>
<evidence type="ECO:0000256" key="14">
    <source>
        <dbReference type="ARBA" id="ARBA00048954"/>
    </source>
</evidence>
<dbReference type="GO" id="GO:0006281">
    <property type="term" value="P:DNA repair"/>
    <property type="evidence" value="ECO:0007669"/>
    <property type="project" value="UniProtKB-UniRule"/>
</dbReference>
<evidence type="ECO:0000256" key="4">
    <source>
        <dbReference type="ARBA" id="ARBA00022763"/>
    </source>
</evidence>
<proteinExistence type="inferred from homology"/>
<dbReference type="InterPro" id="IPR003593">
    <property type="entry name" value="AAA+_ATPase"/>
</dbReference>
<evidence type="ECO:0000256" key="3">
    <source>
        <dbReference type="ARBA" id="ARBA00022741"/>
    </source>
</evidence>
<dbReference type="SUPFAM" id="SSF52540">
    <property type="entry name" value="P-loop containing nucleoside triphosphate hydrolases"/>
    <property type="match status" value="2"/>
</dbReference>
<comment type="subcellular location">
    <subcellularLocation>
        <location evidence="2">Nucleus</location>
        <location evidence="2">Nucleolus</location>
    </subcellularLocation>
    <subcellularLocation>
        <location evidence="15">Nucleus</location>
    </subcellularLocation>
    <subcellularLocation>
        <location evidence="15">Mitochondrion</location>
    </subcellularLocation>
</comment>
<evidence type="ECO:0000256" key="10">
    <source>
        <dbReference type="ARBA" id="ARBA00023172"/>
    </source>
</evidence>
<dbReference type="HAMAP" id="MF_03176">
    <property type="entry name" value="PIF1"/>
    <property type="match status" value="1"/>
</dbReference>
<evidence type="ECO:0000256" key="2">
    <source>
        <dbReference type="ARBA" id="ARBA00004604"/>
    </source>
</evidence>
<evidence type="ECO:0000256" key="16">
    <source>
        <dbReference type="SAM" id="MobiDB-lite"/>
    </source>
</evidence>
<evidence type="ECO:0000256" key="6">
    <source>
        <dbReference type="ARBA" id="ARBA00022806"/>
    </source>
</evidence>
<comment type="caution">
    <text evidence="18">The sequence shown here is derived from an EMBL/GenBank/DDBJ whole genome shotgun (WGS) entry which is preliminary data.</text>
</comment>
<evidence type="ECO:0000256" key="11">
    <source>
        <dbReference type="ARBA" id="ARBA00023204"/>
    </source>
</evidence>
<dbReference type="InterPro" id="IPR027417">
    <property type="entry name" value="P-loop_NTPase"/>
</dbReference>
<evidence type="ECO:0000256" key="1">
    <source>
        <dbReference type="ARBA" id="ARBA00001946"/>
    </source>
</evidence>
<evidence type="ECO:0000256" key="7">
    <source>
        <dbReference type="ARBA" id="ARBA00022840"/>
    </source>
</evidence>
<comment type="catalytic activity">
    <reaction evidence="14 15">
        <text>ATP + H2O = ADP + phosphate + H(+)</text>
        <dbReference type="Rhea" id="RHEA:13065"/>
        <dbReference type="ChEBI" id="CHEBI:15377"/>
        <dbReference type="ChEBI" id="CHEBI:15378"/>
        <dbReference type="ChEBI" id="CHEBI:30616"/>
        <dbReference type="ChEBI" id="CHEBI:43474"/>
        <dbReference type="ChEBI" id="CHEBI:456216"/>
        <dbReference type="EC" id="5.6.2.3"/>
    </reaction>
</comment>
<organism evidence="18 19">
    <name type="scientific">Penicillium cosmopolitanum</name>
    <dbReference type="NCBI Taxonomy" id="1131564"/>
    <lineage>
        <taxon>Eukaryota</taxon>
        <taxon>Fungi</taxon>
        <taxon>Dikarya</taxon>
        <taxon>Ascomycota</taxon>
        <taxon>Pezizomycotina</taxon>
        <taxon>Eurotiomycetes</taxon>
        <taxon>Eurotiomycetidae</taxon>
        <taxon>Eurotiales</taxon>
        <taxon>Aspergillaceae</taxon>
        <taxon>Penicillium</taxon>
    </lineage>
</organism>
<comment type="similarity">
    <text evidence="15">Belongs to the helicase family. PIF1 subfamily.</text>
</comment>
<dbReference type="GO" id="GO:0005730">
    <property type="term" value="C:nucleolus"/>
    <property type="evidence" value="ECO:0007669"/>
    <property type="project" value="UniProtKB-SubCell"/>
</dbReference>
<evidence type="ECO:0000256" key="8">
    <source>
        <dbReference type="ARBA" id="ARBA00023125"/>
    </source>
</evidence>
<dbReference type="PANTHER" id="PTHR47642">
    <property type="entry name" value="ATP-DEPENDENT DNA HELICASE"/>
    <property type="match status" value="1"/>
</dbReference>